<evidence type="ECO:0000313" key="6">
    <source>
        <dbReference type="EMBL" id="TBU02252.1"/>
    </source>
</evidence>
<dbReference type="GO" id="GO:0000447">
    <property type="term" value="P:endonucleolytic cleavage in ITS1 to separate SSU-rRNA from 5.8S rRNA and LSU-rRNA from tricistronic rRNA transcript (SSU-rRNA, 5.8S rRNA, LSU-rRNA)"/>
    <property type="evidence" value="ECO:0007669"/>
    <property type="project" value="TreeGrafter"/>
</dbReference>
<dbReference type="VEuPathDB" id="MicrosporidiaDB:CWI36_0270p0010"/>
<dbReference type="VEuPathDB" id="MicrosporidiaDB:CWI39_1198p0020"/>
<evidence type="ECO:0000256" key="2">
    <source>
        <dbReference type="ARBA" id="ARBA00022737"/>
    </source>
</evidence>
<dbReference type="PROSITE" id="PS50302">
    <property type="entry name" value="PUM"/>
    <property type="match status" value="1"/>
</dbReference>
<dbReference type="Gene3D" id="1.25.10.10">
    <property type="entry name" value="Leucine-rich Repeat Variant"/>
    <property type="match status" value="2"/>
</dbReference>
<evidence type="ECO:0000256" key="4">
    <source>
        <dbReference type="ARBA" id="ARBA00031929"/>
    </source>
</evidence>
<dbReference type="InterPro" id="IPR011989">
    <property type="entry name" value="ARM-like"/>
</dbReference>
<name>A0A4V2JV11_9MICR</name>
<evidence type="ECO:0000256" key="5">
    <source>
        <dbReference type="PROSITE-ProRule" id="PRU00317"/>
    </source>
</evidence>
<evidence type="ECO:0000313" key="7">
    <source>
        <dbReference type="Proteomes" id="UP000293045"/>
    </source>
</evidence>
<gene>
    <name evidence="6" type="ORF">CWI39_1198p0020</name>
</gene>
<dbReference type="GO" id="GO:0003723">
    <property type="term" value="F:RNA binding"/>
    <property type="evidence" value="ECO:0007669"/>
    <property type="project" value="InterPro"/>
</dbReference>
<organism evidence="6 7">
    <name type="scientific">Hamiltosporidium magnivora</name>
    <dbReference type="NCBI Taxonomy" id="148818"/>
    <lineage>
        <taxon>Eukaryota</taxon>
        <taxon>Fungi</taxon>
        <taxon>Fungi incertae sedis</taxon>
        <taxon>Microsporidia</taxon>
        <taxon>Dubosqiidae</taxon>
        <taxon>Hamiltosporidium</taxon>
    </lineage>
</organism>
<dbReference type="Pfam" id="PF22493">
    <property type="entry name" value="PUF_NOP9"/>
    <property type="match status" value="1"/>
</dbReference>
<dbReference type="GO" id="GO:0000480">
    <property type="term" value="P:endonucleolytic cleavage in 5'-ETS of tricistronic rRNA transcript (SSU-rRNA, 5.8S rRNA, LSU-rRNA)"/>
    <property type="evidence" value="ECO:0007669"/>
    <property type="project" value="TreeGrafter"/>
</dbReference>
<dbReference type="InterPro" id="IPR016024">
    <property type="entry name" value="ARM-type_fold"/>
</dbReference>
<dbReference type="PANTHER" id="PTHR13102">
    <property type="entry name" value="NUCLEOLAR PROTEIN 9"/>
    <property type="match status" value="1"/>
</dbReference>
<keyword evidence="2" id="KW-0677">Repeat</keyword>
<dbReference type="GO" id="GO:0000056">
    <property type="term" value="P:ribosomal small subunit export from nucleus"/>
    <property type="evidence" value="ECO:0007669"/>
    <property type="project" value="TreeGrafter"/>
</dbReference>
<dbReference type="Proteomes" id="UP000293045">
    <property type="component" value="Unassembled WGS sequence"/>
</dbReference>
<dbReference type="GO" id="GO:0005730">
    <property type="term" value="C:nucleolus"/>
    <property type="evidence" value="ECO:0007669"/>
    <property type="project" value="TreeGrafter"/>
</dbReference>
<dbReference type="EMBL" id="PIXR01001198">
    <property type="protein sequence ID" value="TBU02252.1"/>
    <property type="molecule type" value="Genomic_DNA"/>
</dbReference>
<dbReference type="AlphaFoldDB" id="A0A4V2JV11"/>
<proteinExistence type="predicted"/>
<evidence type="ECO:0000256" key="1">
    <source>
        <dbReference type="ARBA" id="ARBA00016427"/>
    </source>
</evidence>
<dbReference type="GO" id="GO:0000472">
    <property type="term" value="P:endonucleolytic cleavage to generate mature 5'-end of SSU-rRNA from (SSU-rRNA, 5.8S rRNA, LSU-rRNA)"/>
    <property type="evidence" value="ECO:0007669"/>
    <property type="project" value="TreeGrafter"/>
</dbReference>
<dbReference type="SMART" id="SM00025">
    <property type="entry name" value="Pumilio"/>
    <property type="match status" value="2"/>
</dbReference>
<protein>
    <recommendedName>
        <fullName evidence="1">Nucleolar protein 9</fullName>
    </recommendedName>
    <alternativeName>
        <fullName evidence="3 4">Pumilio domain-containing protein NOP9</fullName>
    </alternativeName>
</protein>
<dbReference type="InterPro" id="IPR001313">
    <property type="entry name" value="Pumilio_RNA-bd_rpt"/>
</dbReference>
<dbReference type="PANTHER" id="PTHR13102:SF0">
    <property type="entry name" value="NUCLEOLAR PROTEIN 9"/>
    <property type="match status" value="1"/>
</dbReference>
<dbReference type="SUPFAM" id="SSF48371">
    <property type="entry name" value="ARM repeat"/>
    <property type="match status" value="1"/>
</dbReference>
<sequence>MSDILNYFLNVQFENIKDTEILQNIYNEINKDFKEIILNRESCYRLESLLQRSSCGQLLDFLNSIDIKYFICKKLGSRILEKVFTLLFMHINVHKSIKIEEIEVFIKFLEKNFLKYFYDPCGTFVIRVYFQILCGKFVFYDAAHQKQYGVKDITNCKYRVLKYSNNKSRKYSRIDSRNNKSHELKSHNLNSKSLKLDSKSNSLDSHSPKFKSLKSKSLKSNFHNLDYLYKLLENDISNILSQKHTSLSLLTLLLCMHKKNKIIKKINISYLCVERLKEPVFSYFYETLISKMNQKNLLFFYKKIKPYFIQLSTHPISNYVIQTLINTFTLKYKFYYLQIIKNYQLFNRNSNILLNLVICLQKENKYRKIQKIMQIFYFKNDFFEEVLLIRSNDRYDSKLDFKDDRYDSKLDDKLNDRYDSKLDDRYDSKLDDRYDSKLDDRYDSKLDFKDDRFDTKNSKLGKKNNLDTNINISDTNCNINSHCTIDSKFVQMTVNFLKSKEENEITKNIILGFKNNFSLKFLENINGLKIVLAFLQGNTDLESKRWLVNNICDRLYLLGRNYYGIEVLKCMTLYCDWDMKREIYSFVRKSKMLLK</sequence>
<dbReference type="GO" id="GO:0030686">
    <property type="term" value="C:90S preribosome"/>
    <property type="evidence" value="ECO:0007669"/>
    <property type="project" value="TreeGrafter"/>
</dbReference>
<dbReference type="GO" id="GO:0030688">
    <property type="term" value="C:preribosome, small subunit precursor"/>
    <property type="evidence" value="ECO:0007669"/>
    <property type="project" value="TreeGrafter"/>
</dbReference>
<comment type="caution">
    <text evidence="6">The sequence shown here is derived from an EMBL/GenBank/DDBJ whole genome shotgun (WGS) entry which is preliminary data.</text>
</comment>
<dbReference type="InterPro" id="IPR040000">
    <property type="entry name" value="NOP9"/>
</dbReference>
<feature type="repeat" description="Pumilio" evidence="5">
    <location>
        <begin position="303"/>
        <end position="341"/>
    </location>
</feature>
<reference evidence="6 7" key="1">
    <citation type="submission" date="2017-12" db="EMBL/GenBank/DDBJ databases">
        <authorList>
            <person name="Pombert J.-F."/>
            <person name="Haag K.L."/>
            <person name="Ebert D."/>
        </authorList>
    </citation>
    <scope>NUCLEOTIDE SEQUENCE [LARGE SCALE GENOMIC DNA]</scope>
    <source>
        <strain evidence="6">IL-BN-2</strain>
    </source>
</reference>
<evidence type="ECO:0000256" key="3">
    <source>
        <dbReference type="ARBA" id="ARBA00030932"/>
    </source>
</evidence>
<accession>A0A4V2JV11</accession>